<dbReference type="AlphaFoldDB" id="A0A238JAD5"/>
<evidence type="ECO:0000313" key="2">
    <source>
        <dbReference type="EMBL" id="SMX27670.1"/>
    </source>
</evidence>
<feature type="compositionally biased region" description="Basic residues" evidence="1">
    <location>
        <begin position="60"/>
        <end position="73"/>
    </location>
</feature>
<keyword evidence="3" id="KW-1185">Reference proteome</keyword>
<evidence type="ECO:0000313" key="3">
    <source>
        <dbReference type="Proteomes" id="UP000225972"/>
    </source>
</evidence>
<dbReference type="RefSeq" id="WP_099244013.1">
    <property type="nucleotide sequence ID" value="NZ_FXXP01000001.1"/>
</dbReference>
<evidence type="ECO:0000256" key="1">
    <source>
        <dbReference type="SAM" id="MobiDB-lite"/>
    </source>
</evidence>
<organism evidence="2 3">
    <name type="scientific">Pelagimonas phthalicica</name>
    <dbReference type="NCBI Taxonomy" id="1037362"/>
    <lineage>
        <taxon>Bacteria</taxon>
        <taxon>Pseudomonadati</taxon>
        <taxon>Pseudomonadota</taxon>
        <taxon>Alphaproteobacteria</taxon>
        <taxon>Rhodobacterales</taxon>
        <taxon>Roseobacteraceae</taxon>
        <taxon>Pelagimonas</taxon>
    </lineage>
</organism>
<proteinExistence type="predicted"/>
<protein>
    <submittedName>
        <fullName evidence="2">Uncharacterized protein</fullName>
    </submittedName>
</protein>
<dbReference type="Proteomes" id="UP000225972">
    <property type="component" value="Unassembled WGS sequence"/>
</dbReference>
<name>A0A238JAD5_9RHOB</name>
<gene>
    <name evidence="2" type="ORF">TRP8649_01778</name>
</gene>
<dbReference type="OrthoDB" id="7868311at2"/>
<dbReference type="Gene3D" id="2.20.25.10">
    <property type="match status" value="1"/>
</dbReference>
<dbReference type="EMBL" id="FXXP01000001">
    <property type="protein sequence ID" value="SMX27670.1"/>
    <property type="molecule type" value="Genomic_DNA"/>
</dbReference>
<reference evidence="3" key="1">
    <citation type="submission" date="2017-05" db="EMBL/GenBank/DDBJ databases">
        <authorList>
            <person name="Rodrigo-Torres L."/>
            <person name="Arahal R. D."/>
            <person name="Lucena T."/>
        </authorList>
    </citation>
    <scope>NUCLEOTIDE SEQUENCE [LARGE SCALE GENOMIC DNA]</scope>
    <source>
        <strain evidence="3">CECT 8649</strain>
    </source>
</reference>
<accession>A0A238JAD5</accession>
<sequence length="107" mass="11716">MDAKIATCCYCGTRAALVLDKARHELVCSSCGAPLHDLKRIKSSVAGVAHIDGAGPARPIGKKSKGKDHRKPPKGSYVEKRKKQKKRKGFGAKLFDEAFDFIEDIFD</sequence>
<feature type="region of interest" description="Disordered" evidence="1">
    <location>
        <begin position="51"/>
        <end position="87"/>
    </location>
</feature>